<dbReference type="AlphaFoldDB" id="X1JKF4"/>
<evidence type="ECO:0008006" key="2">
    <source>
        <dbReference type="Google" id="ProtNLM"/>
    </source>
</evidence>
<sequence>MKDFSYSWISQCLAGEGKFNEALEIARLIGKEEIKSNALSEIVVSFSDNKQYEMARAISDSIMGSFLRTWSLVEIGKRLFENGKREGALIILEKAFDFAKLIEDQEERDNSLDAVSSGFAKMEENERAMAISDMISNDWTRARAYKNIADAYIELGDSAQAQIPLEKAYGLAIKVEDVDDFNRYRFFAGLGTRFFKAGDYEKGIQIIRSIDSDIPKIRSLAWIAFRYAEREKTEEADKLFSEALAISMEIEEPYYKAIALSSFGWAHAEE</sequence>
<proteinExistence type="predicted"/>
<dbReference type="Gene3D" id="1.25.40.10">
    <property type="entry name" value="Tetratricopeptide repeat domain"/>
    <property type="match status" value="2"/>
</dbReference>
<reference evidence="1" key="1">
    <citation type="journal article" date="2014" name="Front. Microbiol.">
        <title>High frequency of phylogenetically diverse reductive dehalogenase-homologous genes in deep subseafloor sedimentary metagenomes.</title>
        <authorList>
            <person name="Kawai M."/>
            <person name="Futagami T."/>
            <person name="Toyoda A."/>
            <person name="Takaki Y."/>
            <person name="Nishi S."/>
            <person name="Hori S."/>
            <person name="Arai W."/>
            <person name="Tsubouchi T."/>
            <person name="Morono Y."/>
            <person name="Uchiyama I."/>
            <person name="Ito T."/>
            <person name="Fujiyama A."/>
            <person name="Inagaki F."/>
            <person name="Takami H."/>
        </authorList>
    </citation>
    <scope>NUCLEOTIDE SEQUENCE</scope>
    <source>
        <strain evidence="1">Expedition CK06-06</strain>
    </source>
</reference>
<evidence type="ECO:0000313" key="1">
    <source>
        <dbReference type="EMBL" id="GAH70233.1"/>
    </source>
</evidence>
<accession>X1JKF4</accession>
<dbReference type="SUPFAM" id="SSF48452">
    <property type="entry name" value="TPR-like"/>
    <property type="match status" value="1"/>
</dbReference>
<dbReference type="EMBL" id="BARU01027086">
    <property type="protein sequence ID" value="GAH70233.1"/>
    <property type="molecule type" value="Genomic_DNA"/>
</dbReference>
<name>X1JKF4_9ZZZZ</name>
<gene>
    <name evidence="1" type="ORF">S03H2_43422</name>
</gene>
<protein>
    <recommendedName>
        <fullName evidence="2">MalT-like TPR region domain-containing protein</fullName>
    </recommendedName>
</protein>
<dbReference type="InterPro" id="IPR011990">
    <property type="entry name" value="TPR-like_helical_dom_sf"/>
</dbReference>
<feature type="non-terminal residue" evidence="1">
    <location>
        <position position="270"/>
    </location>
</feature>
<organism evidence="1">
    <name type="scientific">marine sediment metagenome</name>
    <dbReference type="NCBI Taxonomy" id="412755"/>
    <lineage>
        <taxon>unclassified sequences</taxon>
        <taxon>metagenomes</taxon>
        <taxon>ecological metagenomes</taxon>
    </lineage>
</organism>
<comment type="caution">
    <text evidence="1">The sequence shown here is derived from an EMBL/GenBank/DDBJ whole genome shotgun (WGS) entry which is preliminary data.</text>
</comment>